<dbReference type="Proteomes" id="UP000324222">
    <property type="component" value="Unassembled WGS sequence"/>
</dbReference>
<evidence type="ECO:0000313" key="3">
    <source>
        <dbReference type="Proteomes" id="UP000324222"/>
    </source>
</evidence>
<dbReference type="AlphaFoldDB" id="A0A5B7G8I7"/>
<name>A0A5B7G8I7_PORTR</name>
<sequence>MKRPSATRKRKKINTRERAVAGTDVAANDVSEVDEPLVAAYRQPTHPAKTAYRRSPSDVPSKTRAMHCSNCGERHGHEKTSCPAYGRKSGACGKQGLFKRMYRSSRTHEASKLGYSITICSTTLSPEPVLQVCVGPLAIKVGIEVTAVADTGAQVCIAGQAMMVLLGLKPAQLQRRAGIRDLAKIPLTSLAAATCRIGLHGRSTVQDVYFESVERRFTKRPVPWWNAAYTKAVKEKRAAFSRLRRHRGDPQCLDAFRRCRARARRVLKEAQRASRKAYVSSINARTPLTDVFNKVRELLGSILLLPHQFCCLLGERWQTLGLSPTSSQSILQPRANVTAIEWNLLA</sequence>
<organism evidence="2 3">
    <name type="scientific">Portunus trituberculatus</name>
    <name type="common">Swimming crab</name>
    <name type="synonym">Neptunus trituberculatus</name>
    <dbReference type="NCBI Taxonomy" id="210409"/>
    <lineage>
        <taxon>Eukaryota</taxon>
        <taxon>Metazoa</taxon>
        <taxon>Ecdysozoa</taxon>
        <taxon>Arthropoda</taxon>
        <taxon>Crustacea</taxon>
        <taxon>Multicrustacea</taxon>
        <taxon>Malacostraca</taxon>
        <taxon>Eumalacostraca</taxon>
        <taxon>Eucarida</taxon>
        <taxon>Decapoda</taxon>
        <taxon>Pleocyemata</taxon>
        <taxon>Brachyura</taxon>
        <taxon>Eubrachyura</taxon>
        <taxon>Portunoidea</taxon>
        <taxon>Portunidae</taxon>
        <taxon>Portuninae</taxon>
        <taxon>Portunus</taxon>
    </lineage>
</organism>
<feature type="region of interest" description="Disordered" evidence="1">
    <location>
        <begin position="1"/>
        <end position="20"/>
    </location>
</feature>
<proteinExistence type="predicted"/>
<evidence type="ECO:0000256" key="1">
    <source>
        <dbReference type="SAM" id="MobiDB-lite"/>
    </source>
</evidence>
<dbReference type="EMBL" id="VSRR010013845">
    <property type="protein sequence ID" value="MPC56311.1"/>
    <property type="molecule type" value="Genomic_DNA"/>
</dbReference>
<gene>
    <name evidence="2" type="ORF">E2C01_050264</name>
</gene>
<feature type="compositionally biased region" description="Basic residues" evidence="1">
    <location>
        <begin position="1"/>
        <end position="13"/>
    </location>
</feature>
<dbReference type="OrthoDB" id="2286242at2759"/>
<protein>
    <submittedName>
        <fullName evidence="2">Uncharacterized protein</fullName>
    </submittedName>
</protein>
<comment type="caution">
    <text evidence="2">The sequence shown here is derived from an EMBL/GenBank/DDBJ whole genome shotgun (WGS) entry which is preliminary data.</text>
</comment>
<reference evidence="2 3" key="1">
    <citation type="submission" date="2019-05" db="EMBL/GenBank/DDBJ databases">
        <title>Another draft genome of Portunus trituberculatus and its Hox gene families provides insights of decapod evolution.</title>
        <authorList>
            <person name="Jeong J.-H."/>
            <person name="Song I."/>
            <person name="Kim S."/>
            <person name="Choi T."/>
            <person name="Kim D."/>
            <person name="Ryu S."/>
            <person name="Kim W."/>
        </authorList>
    </citation>
    <scope>NUCLEOTIDE SEQUENCE [LARGE SCALE GENOMIC DNA]</scope>
    <source>
        <tissue evidence="2">Muscle</tissue>
    </source>
</reference>
<evidence type="ECO:0000313" key="2">
    <source>
        <dbReference type="EMBL" id="MPC56311.1"/>
    </source>
</evidence>
<keyword evidence="3" id="KW-1185">Reference proteome</keyword>
<accession>A0A5B7G8I7</accession>
<feature type="region of interest" description="Disordered" evidence="1">
    <location>
        <begin position="41"/>
        <end position="62"/>
    </location>
</feature>